<evidence type="ECO:0000313" key="10">
    <source>
        <dbReference type="Proteomes" id="UP000528432"/>
    </source>
</evidence>
<reference evidence="6 8" key="1">
    <citation type="submission" date="2016-10" db="EMBL/GenBank/DDBJ databases">
        <authorList>
            <person name="Varghese N."/>
            <person name="Submissions S."/>
        </authorList>
    </citation>
    <scope>NUCLEOTIDE SEQUENCE [LARGE SCALE GENOMIC DNA]</scope>
    <source>
        <strain evidence="6 8">NLAE-zl-C224</strain>
    </source>
</reference>
<dbReference type="GO" id="GO:0003700">
    <property type="term" value="F:DNA-binding transcription factor activity"/>
    <property type="evidence" value="ECO:0007669"/>
    <property type="project" value="TreeGrafter"/>
</dbReference>
<dbReference type="PROSITE" id="PS50932">
    <property type="entry name" value="HTH_LACI_2"/>
    <property type="match status" value="1"/>
</dbReference>
<gene>
    <name evidence="7" type="primary">ccpA_2</name>
    <name evidence="5" type="ORF">HMJ28_07225</name>
    <name evidence="7" type="ORF">NCTC13028_02674</name>
    <name evidence="6" type="ORF">SAMN05216497_102176</name>
</gene>
<protein>
    <submittedName>
        <fullName evidence="7">Catabolite control protein</fullName>
    </submittedName>
    <submittedName>
        <fullName evidence="5">LacI family transcriptional regulator</fullName>
    </submittedName>
    <submittedName>
        <fullName evidence="6">Transcriptional regulator, LacI family</fullName>
    </submittedName>
</protein>
<dbReference type="Proteomes" id="UP000528432">
    <property type="component" value="Unassembled WGS sequence"/>
</dbReference>
<dbReference type="InterPro" id="IPR000843">
    <property type="entry name" value="HTH_LacI"/>
</dbReference>
<dbReference type="SUPFAM" id="SSF53822">
    <property type="entry name" value="Periplasmic binding protein-like I"/>
    <property type="match status" value="1"/>
</dbReference>
<dbReference type="Pfam" id="PF00356">
    <property type="entry name" value="LacI"/>
    <property type="match status" value="1"/>
</dbReference>
<dbReference type="CDD" id="cd06267">
    <property type="entry name" value="PBP1_LacI_sugar_binding-like"/>
    <property type="match status" value="1"/>
</dbReference>
<keyword evidence="1" id="KW-0805">Transcription regulation</keyword>
<dbReference type="EMBL" id="FNGL01000002">
    <property type="protein sequence ID" value="SDK91466.1"/>
    <property type="molecule type" value="Genomic_DNA"/>
</dbReference>
<proteinExistence type="predicted"/>
<evidence type="ECO:0000313" key="6">
    <source>
        <dbReference type="EMBL" id="SDK91466.1"/>
    </source>
</evidence>
<keyword evidence="8" id="KW-1185">Reference proteome</keyword>
<dbReference type="SMART" id="SM00354">
    <property type="entry name" value="HTH_LACI"/>
    <property type="match status" value="1"/>
</dbReference>
<evidence type="ECO:0000259" key="4">
    <source>
        <dbReference type="PROSITE" id="PS50932"/>
    </source>
</evidence>
<keyword evidence="2" id="KW-0238">DNA-binding</keyword>
<dbReference type="OrthoDB" id="369222at2"/>
<accession>A0A240AWC2</accession>
<evidence type="ECO:0000313" key="7">
    <source>
        <dbReference type="EMBL" id="SQB37255.1"/>
    </source>
</evidence>
<evidence type="ECO:0000313" key="5">
    <source>
        <dbReference type="EMBL" id="NOH16175.1"/>
    </source>
</evidence>
<dbReference type="GO" id="GO:0000976">
    <property type="term" value="F:transcription cis-regulatory region binding"/>
    <property type="evidence" value="ECO:0007669"/>
    <property type="project" value="TreeGrafter"/>
</dbReference>
<evidence type="ECO:0000313" key="9">
    <source>
        <dbReference type="Proteomes" id="UP000250223"/>
    </source>
</evidence>
<evidence type="ECO:0000256" key="3">
    <source>
        <dbReference type="ARBA" id="ARBA00023163"/>
    </source>
</evidence>
<feature type="domain" description="HTH lacI-type" evidence="4">
    <location>
        <begin position="4"/>
        <end position="59"/>
    </location>
</feature>
<sequence>MRKVTMMDIAKIANVSKTTVSMVINNRDSGISKETRKKILDIAEELNYIPNSLARSLSTKKSGTIGIILPDITNPYFSEMARAIEDVANSLGHNVIFCNTDNEEIKEEKYTRLLLSKAVDGIIFISGGESTKSIEMLKKNNVKFVMVDRPIKTDKNSYGIYSLNKKGVINGMNYLLNKNIKKIAFVKGPKRLENTKERFNGYKEVMELHNLYKESYVYEGDFTIESGIEVTEEIIKENPNIEAIFYSNDMMAFGGIKVLLKNGYKIPKDIAIMGFDNINISKYIEPELTTIAQPIYSMGKEACKMLIAVINGDEKIKRQIFFDTELIVRKTV</sequence>
<dbReference type="RefSeq" id="WP_089863594.1">
    <property type="nucleotide sequence ID" value="NZ_CP173238.1"/>
</dbReference>
<dbReference type="PANTHER" id="PTHR30146:SF109">
    <property type="entry name" value="HTH-TYPE TRANSCRIPTIONAL REGULATOR GALS"/>
    <property type="match status" value="1"/>
</dbReference>
<reference evidence="5 10" key="3">
    <citation type="submission" date="2020-05" db="EMBL/GenBank/DDBJ databases">
        <title>Draft genome sequence of Clostridium cochlearium strain AGROS13 isolated from a sheep dairy farm in New Zealand.</title>
        <authorList>
            <person name="Gupta T.B."/>
            <person name="Jauregui R."/>
            <person name="Risson A.N."/>
            <person name="Brightwell G."/>
            <person name="Maclean P."/>
        </authorList>
    </citation>
    <scope>NUCLEOTIDE SEQUENCE [LARGE SCALE GENOMIC DNA]</scope>
    <source>
        <strain evidence="5 10">AGROS13</strain>
    </source>
</reference>
<dbReference type="Proteomes" id="UP000250223">
    <property type="component" value="Unassembled WGS sequence"/>
</dbReference>
<keyword evidence="3" id="KW-0804">Transcription</keyword>
<dbReference type="GeneID" id="70577895"/>
<dbReference type="EMBL" id="JABFIF010000012">
    <property type="protein sequence ID" value="NOH16175.1"/>
    <property type="molecule type" value="Genomic_DNA"/>
</dbReference>
<dbReference type="InterPro" id="IPR028082">
    <property type="entry name" value="Peripla_BP_I"/>
</dbReference>
<dbReference type="PANTHER" id="PTHR30146">
    <property type="entry name" value="LACI-RELATED TRANSCRIPTIONAL REPRESSOR"/>
    <property type="match status" value="1"/>
</dbReference>
<dbReference type="Gene3D" id="3.40.50.2300">
    <property type="match status" value="2"/>
</dbReference>
<dbReference type="Pfam" id="PF13377">
    <property type="entry name" value="Peripla_BP_3"/>
    <property type="match status" value="1"/>
</dbReference>
<dbReference type="Gene3D" id="1.10.260.40">
    <property type="entry name" value="lambda repressor-like DNA-binding domains"/>
    <property type="match status" value="1"/>
</dbReference>
<dbReference type="InterPro" id="IPR046335">
    <property type="entry name" value="LacI/GalR-like_sensor"/>
</dbReference>
<dbReference type="STRING" id="1494.SAMN05216497_102176"/>
<reference evidence="7 9" key="2">
    <citation type="submission" date="2018-06" db="EMBL/GenBank/DDBJ databases">
        <authorList>
            <consortium name="Pathogen Informatics"/>
            <person name="Doyle S."/>
        </authorList>
    </citation>
    <scope>NUCLEOTIDE SEQUENCE [LARGE SCALE GENOMIC DNA]</scope>
    <source>
        <strain evidence="7 9">NCTC13028</strain>
    </source>
</reference>
<dbReference type="SUPFAM" id="SSF47413">
    <property type="entry name" value="lambda repressor-like DNA-binding domains"/>
    <property type="match status" value="1"/>
</dbReference>
<evidence type="ECO:0000313" key="8">
    <source>
        <dbReference type="Proteomes" id="UP000198811"/>
    </source>
</evidence>
<evidence type="ECO:0000256" key="1">
    <source>
        <dbReference type="ARBA" id="ARBA00023015"/>
    </source>
</evidence>
<dbReference type="AlphaFoldDB" id="A0A240AWC2"/>
<dbReference type="PROSITE" id="PS00356">
    <property type="entry name" value="HTH_LACI_1"/>
    <property type="match status" value="1"/>
</dbReference>
<dbReference type="CDD" id="cd01392">
    <property type="entry name" value="HTH_LacI"/>
    <property type="match status" value="1"/>
</dbReference>
<dbReference type="Proteomes" id="UP000198811">
    <property type="component" value="Unassembled WGS sequence"/>
</dbReference>
<dbReference type="InterPro" id="IPR010982">
    <property type="entry name" value="Lambda_DNA-bd_dom_sf"/>
</dbReference>
<organism evidence="5 10">
    <name type="scientific">Clostridium cochlearium</name>
    <dbReference type="NCBI Taxonomy" id="1494"/>
    <lineage>
        <taxon>Bacteria</taxon>
        <taxon>Bacillati</taxon>
        <taxon>Bacillota</taxon>
        <taxon>Clostridia</taxon>
        <taxon>Eubacteriales</taxon>
        <taxon>Clostridiaceae</taxon>
        <taxon>Clostridium</taxon>
    </lineage>
</organism>
<name>A0A240AWC2_CLOCO</name>
<evidence type="ECO:0000256" key="2">
    <source>
        <dbReference type="ARBA" id="ARBA00023125"/>
    </source>
</evidence>
<dbReference type="EMBL" id="UAWC01000028">
    <property type="protein sequence ID" value="SQB37255.1"/>
    <property type="molecule type" value="Genomic_DNA"/>
</dbReference>